<accession>A0A2D3I6W6</accession>
<sequence>MYFPLMSFMASIFLIITCIKSWIAAASVSVEEEVEVVEPSSAAAAALSSAVSSLDEQDLILLNV</sequence>
<protein>
    <submittedName>
        <fullName evidence="1">ORF1118</fullName>
    </submittedName>
</protein>
<evidence type="ECO:0000313" key="1">
    <source>
        <dbReference type="EMBL" id="ATU84119.1"/>
    </source>
</evidence>
<reference evidence="1" key="1">
    <citation type="journal article" date="2018" name="Aquaculture">
        <title>Complete genome sequence of a white spot syndrome virus associated with a disease incursion in Australia.</title>
        <authorList>
            <person name="Oakey J."/>
            <person name="Smith C.S."/>
        </authorList>
    </citation>
    <scope>NUCLEOTIDE SEQUENCE [LARGE SCALE GENOMIC DNA]</scope>
    <source>
        <strain evidence="1">WSSV-AU</strain>
    </source>
</reference>
<name>A0A2D3I6W6_9VIRU</name>
<organism evidence="1">
    <name type="scientific">White spot syndrome virus</name>
    <dbReference type="NCBI Taxonomy" id="342409"/>
    <lineage>
        <taxon>Viruses</taxon>
        <taxon>Viruses incertae sedis</taxon>
        <taxon>Naldaviricetes</taxon>
        <taxon>Nimaviridae</taxon>
        <taxon>Whispovirus</taxon>
    </lineage>
</organism>
<dbReference type="Proteomes" id="UP000267516">
    <property type="component" value="Segment"/>
</dbReference>
<proteinExistence type="predicted"/>
<dbReference type="EMBL" id="MF768985">
    <property type="protein sequence ID" value="ATU84119.1"/>
    <property type="molecule type" value="Genomic_DNA"/>
</dbReference>